<evidence type="ECO:0000256" key="1">
    <source>
        <dbReference type="SAM" id="Phobius"/>
    </source>
</evidence>
<dbReference type="AlphaFoldDB" id="A0A5A7VE97"/>
<dbReference type="PANTHER" id="PTHR24559">
    <property type="entry name" value="TRANSPOSON TY3-I GAG-POL POLYPROTEIN"/>
    <property type="match status" value="1"/>
</dbReference>
<reference evidence="2 3" key="1">
    <citation type="submission" date="2019-08" db="EMBL/GenBank/DDBJ databases">
        <title>Draft genome sequences of two oriental melons (Cucumis melo L. var makuwa).</title>
        <authorList>
            <person name="Kwon S.-Y."/>
        </authorList>
    </citation>
    <scope>NUCLEOTIDE SEQUENCE [LARGE SCALE GENOMIC DNA]</scope>
    <source>
        <strain evidence="3">cv. SW 3</strain>
        <tissue evidence="2">Leaf</tissue>
    </source>
</reference>
<organism evidence="2 3">
    <name type="scientific">Cucumis melo var. makuwa</name>
    <name type="common">Oriental melon</name>
    <dbReference type="NCBI Taxonomy" id="1194695"/>
    <lineage>
        <taxon>Eukaryota</taxon>
        <taxon>Viridiplantae</taxon>
        <taxon>Streptophyta</taxon>
        <taxon>Embryophyta</taxon>
        <taxon>Tracheophyta</taxon>
        <taxon>Spermatophyta</taxon>
        <taxon>Magnoliopsida</taxon>
        <taxon>eudicotyledons</taxon>
        <taxon>Gunneridae</taxon>
        <taxon>Pentapetalae</taxon>
        <taxon>rosids</taxon>
        <taxon>fabids</taxon>
        <taxon>Cucurbitales</taxon>
        <taxon>Cucurbitaceae</taxon>
        <taxon>Benincaseae</taxon>
        <taxon>Cucumis</taxon>
    </lineage>
</organism>
<dbReference type="PANTHER" id="PTHR24559:SF436">
    <property type="entry name" value="RNA-DIRECTED DNA POLYMERASE HOMOLOG"/>
    <property type="match status" value="1"/>
</dbReference>
<dbReference type="InterPro" id="IPR043128">
    <property type="entry name" value="Rev_trsase/Diguanyl_cyclase"/>
</dbReference>
<dbReference type="STRING" id="1194695.A0A5A7VE97"/>
<keyword evidence="2" id="KW-0695">RNA-directed DNA polymerase</keyword>
<keyword evidence="1" id="KW-1133">Transmembrane helix</keyword>
<keyword evidence="1" id="KW-0812">Transmembrane</keyword>
<dbReference type="GO" id="GO:0003964">
    <property type="term" value="F:RNA-directed DNA polymerase activity"/>
    <property type="evidence" value="ECO:0007669"/>
    <property type="project" value="UniProtKB-KW"/>
</dbReference>
<evidence type="ECO:0000313" key="3">
    <source>
        <dbReference type="Proteomes" id="UP000321393"/>
    </source>
</evidence>
<accession>A0A5A7VE97</accession>
<sequence>MEEAHEVTTQTGSVPALQLKKELNREEPTFMVILLVDKQIQIRSQTPSENAYRMAPPKLVELKKQSDELLIVGFIRLAKLPFEAYVLSQKNKGRTLRLCIDYMALNEVTVQNRYGAFEFLVMPFGLTNAIGTFCTMMNKVLHEYLDQFVVVYLNAIMIFSPSLKELGWMRISYELSKSRELLLGREPDFVLMAVLEIFQHFAEFFPLLLIFIDGNMNK</sequence>
<name>A0A5A7VE97_CUCMM</name>
<dbReference type="Gene3D" id="3.10.10.10">
    <property type="entry name" value="HIV Type 1 Reverse Transcriptase, subunit A, domain 1"/>
    <property type="match status" value="2"/>
</dbReference>
<comment type="caution">
    <text evidence="2">The sequence shown here is derived from an EMBL/GenBank/DDBJ whole genome shotgun (WGS) entry which is preliminary data.</text>
</comment>
<keyword evidence="2" id="KW-0808">Transferase</keyword>
<dbReference type="SUPFAM" id="SSF56672">
    <property type="entry name" value="DNA/RNA polymerases"/>
    <property type="match status" value="1"/>
</dbReference>
<dbReference type="OrthoDB" id="2431547at2759"/>
<feature type="transmembrane region" description="Helical" evidence="1">
    <location>
        <begin position="189"/>
        <end position="212"/>
    </location>
</feature>
<keyword evidence="2" id="KW-0548">Nucleotidyltransferase</keyword>
<dbReference type="EMBL" id="SSTE01001516">
    <property type="protein sequence ID" value="KAA0065407.1"/>
    <property type="molecule type" value="Genomic_DNA"/>
</dbReference>
<gene>
    <name evidence="2" type="ORF">E6C27_scaffold17G00780</name>
</gene>
<proteinExistence type="predicted"/>
<dbReference type="Proteomes" id="UP000321393">
    <property type="component" value="Unassembled WGS sequence"/>
</dbReference>
<evidence type="ECO:0000313" key="2">
    <source>
        <dbReference type="EMBL" id="KAA0065407.1"/>
    </source>
</evidence>
<keyword evidence="1" id="KW-0472">Membrane</keyword>
<protein>
    <submittedName>
        <fullName evidence="2">RNA-directed DNA polymerase-like protein</fullName>
    </submittedName>
</protein>
<feature type="transmembrane region" description="Helical" evidence="1">
    <location>
        <begin position="144"/>
        <end position="163"/>
    </location>
</feature>
<dbReference type="Gene3D" id="3.30.70.270">
    <property type="match status" value="1"/>
</dbReference>
<dbReference type="InterPro" id="IPR043502">
    <property type="entry name" value="DNA/RNA_pol_sf"/>
</dbReference>
<dbReference type="InterPro" id="IPR053134">
    <property type="entry name" value="RNA-dir_DNA_polymerase"/>
</dbReference>